<organism evidence="1">
    <name type="scientific">marine sediment metagenome</name>
    <dbReference type="NCBI Taxonomy" id="412755"/>
    <lineage>
        <taxon>unclassified sequences</taxon>
        <taxon>metagenomes</taxon>
        <taxon>ecological metagenomes</taxon>
    </lineage>
</organism>
<dbReference type="EMBL" id="LAZR01046910">
    <property type="protein sequence ID" value="KKK95436.1"/>
    <property type="molecule type" value="Genomic_DNA"/>
</dbReference>
<evidence type="ECO:0000313" key="1">
    <source>
        <dbReference type="EMBL" id="KKK95436.1"/>
    </source>
</evidence>
<accession>A0A0F9CFK5</accession>
<comment type="caution">
    <text evidence="1">The sequence shown here is derived from an EMBL/GenBank/DDBJ whole genome shotgun (WGS) entry which is preliminary data.</text>
</comment>
<reference evidence="1" key="1">
    <citation type="journal article" date="2015" name="Nature">
        <title>Complex archaea that bridge the gap between prokaryotes and eukaryotes.</title>
        <authorList>
            <person name="Spang A."/>
            <person name="Saw J.H."/>
            <person name="Jorgensen S.L."/>
            <person name="Zaremba-Niedzwiedzka K."/>
            <person name="Martijn J."/>
            <person name="Lind A.E."/>
            <person name="van Eijk R."/>
            <person name="Schleper C."/>
            <person name="Guy L."/>
            <person name="Ettema T.J."/>
        </authorList>
    </citation>
    <scope>NUCLEOTIDE SEQUENCE</scope>
</reference>
<dbReference type="AlphaFoldDB" id="A0A0F9CFK5"/>
<name>A0A0F9CFK5_9ZZZZ</name>
<protein>
    <submittedName>
        <fullName evidence="1">Uncharacterized protein</fullName>
    </submittedName>
</protein>
<sequence>MRLFTKFAAMALVGVISFGAFKWVLAAPSLGAWDSAFENIPAPTDLVSQGPQRFQDLKGRVRDRLETEMEFGEISGVGTDTGRLHEGAARAFVEATAPTVIAVADAADTPIDTLDQGRIWVDTDNDTLWYYDSSWQNLTTAGTETIAIVAGSVTPEASTLIVVQAQTPTTDDLDTIVTTNLPIARTIIVQADSGDTITATAGTGVGTQQGAGRVILTPLIFVRRFSTPKRYVRLGADAP</sequence>
<proteinExistence type="predicted"/>
<gene>
    <name evidence="1" type="ORF">LCGC14_2672840</name>
</gene>
<feature type="non-terminal residue" evidence="1">
    <location>
        <position position="239"/>
    </location>
</feature>